<organism evidence="1 2">
    <name type="scientific">Rhodothermus profundi</name>
    <dbReference type="NCBI Taxonomy" id="633813"/>
    <lineage>
        <taxon>Bacteria</taxon>
        <taxon>Pseudomonadati</taxon>
        <taxon>Rhodothermota</taxon>
        <taxon>Rhodothermia</taxon>
        <taxon>Rhodothermales</taxon>
        <taxon>Rhodothermaceae</taxon>
        <taxon>Rhodothermus</taxon>
    </lineage>
</organism>
<dbReference type="InterPro" id="IPR007332">
    <property type="entry name" value="DUF411"/>
</dbReference>
<dbReference type="OrthoDB" id="14727at2"/>
<proteinExistence type="predicted"/>
<evidence type="ECO:0000313" key="1">
    <source>
        <dbReference type="EMBL" id="SHK47466.1"/>
    </source>
</evidence>
<protein>
    <submittedName>
        <fullName evidence="1">Uncharacterized conserved protein</fullName>
    </submittedName>
</protein>
<dbReference type="STRING" id="633813.SAMN04488087_1203"/>
<reference evidence="2" key="1">
    <citation type="submission" date="2016-11" db="EMBL/GenBank/DDBJ databases">
        <authorList>
            <person name="Varghese N."/>
            <person name="Submissions S."/>
        </authorList>
    </citation>
    <scope>NUCLEOTIDE SEQUENCE [LARGE SCALE GENOMIC DNA]</scope>
    <source>
        <strain evidence="2">DSM 22212</strain>
    </source>
</reference>
<name>A0A1M6SS32_9BACT</name>
<evidence type="ECO:0000313" key="2">
    <source>
        <dbReference type="Proteomes" id="UP000185812"/>
    </source>
</evidence>
<sequence>MRITRKTYVLGFLLGAAVAAIGLAVYSSQRGAIAQPTLTVFKSPTCGCCSDWVTHMQNAGFKVRVEDVQDMATIKARFRVPYQLQSCHTALIEGYVIEGHVPARDVQRLLQEKPAVAGLAVPGMPVGSPGMEQGDRRDPYDVLTFTTDGQTQVYARYGLPELKQ</sequence>
<dbReference type="InterPro" id="IPR036249">
    <property type="entry name" value="Thioredoxin-like_sf"/>
</dbReference>
<dbReference type="EMBL" id="FRAU01000003">
    <property type="protein sequence ID" value="SHK47466.1"/>
    <property type="molecule type" value="Genomic_DNA"/>
</dbReference>
<accession>A0A1M6SS32</accession>
<gene>
    <name evidence="1" type="ORF">SAMN04488087_1203</name>
</gene>
<dbReference type="Pfam" id="PF04214">
    <property type="entry name" value="DUF411"/>
    <property type="match status" value="1"/>
</dbReference>
<dbReference type="RefSeq" id="WP_072715063.1">
    <property type="nucleotide sequence ID" value="NZ_FRAU01000003.1"/>
</dbReference>
<keyword evidence="2" id="KW-1185">Reference proteome</keyword>
<dbReference type="Proteomes" id="UP000185812">
    <property type="component" value="Unassembled WGS sequence"/>
</dbReference>
<dbReference type="SUPFAM" id="SSF52833">
    <property type="entry name" value="Thioredoxin-like"/>
    <property type="match status" value="1"/>
</dbReference>
<dbReference type="AlphaFoldDB" id="A0A1M6SS32"/>